<dbReference type="InterPro" id="IPR010427">
    <property type="entry name" value="DUF1023"/>
</dbReference>
<accession>F2U3A9</accession>
<dbReference type="InParanoid" id="F2U3A9"/>
<feature type="domain" description="DUF1023" evidence="1">
    <location>
        <begin position="52"/>
        <end position="107"/>
    </location>
</feature>
<dbReference type="AlphaFoldDB" id="F2U3A9"/>
<dbReference type="EMBL" id="GL832960">
    <property type="protein sequence ID" value="EGD82103.1"/>
    <property type="molecule type" value="Genomic_DNA"/>
</dbReference>
<reference evidence="2" key="1">
    <citation type="submission" date="2009-08" db="EMBL/GenBank/DDBJ databases">
        <title>Annotation of Salpingoeca rosetta.</title>
        <authorList>
            <consortium name="The Broad Institute Genome Sequencing Platform"/>
            <person name="Russ C."/>
            <person name="Cuomo C."/>
            <person name="Burger G."/>
            <person name="Gray M.W."/>
            <person name="Holland P.W.H."/>
            <person name="King N."/>
            <person name="Lang F.B.F."/>
            <person name="Roger A.J."/>
            <person name="Ruiz-Trillo I."/>
            <person name="Young S.K."/>
            <person name="Zeng Q."/>
            <person name="Gargeya S."/>
            <person name="Alvarado L."/>
            <person name="Berlin A."/>
            <person name="Chapman S.B."/>
            <person name="Chen Z."/>
            <person name="Freedman E."/>
            <person name="Gellesch M."/>
            <person name="Goldberg J."/>
            <person name="Griggs A."/>
            <person name="Gujja S."/>
            <person name="Heilman E."/>
            <person name="Heiman D."/>
            <person name="Howarth C."/>
            <person name="Mehta T."/>
            <person name="Neiman D."/>
            <person name="Pearson M."/>
            <person name="Roberts A."/>
            <person name="Saif S."/>
            <person name="Shea T."/>
            <person name="Shenoy N."/>
            <person name="Sisk P."/>
            <person name="Stolte C."/>
            <person name="Sykes S."/>
            <person name="White J."/>
            <person name="Yandava C."/>
            <person name="Haas B."/>
            <person name="Nusbaum C."/>
            <person name="Birren B."/>
        </authorList>
    </citation>
    <scope>NUCLEOTIDE SEQUENCE [LARGE SCALE GENOMIC DNA]</scope>
    <source>
        <strain evidence="2">ATCC 50818</strain>
    </source>
</reference>
<dbReference type="Proteomes" id="UP000007799">
    <property type="component" value="Unassembled WGS sequence"/>
</dbReference>
<dbReference type="InterPro" id="IPR029058">
    <property type="entry name" value="AB_hydrolase_fold"/>
</dbReference>
<evidence type="ECO:0000313" key="2">
    <source>
        <dbReference type="EMBL" id="EGD82103.1"/>
    </source>
</evidence>
<evidence type="ECO:0000313" key="3">
    <source>
        <dbReference type="Proteomes" id="UP000007799"/>
    </source>
</evidence>
<dbReference type="SUPFAM" id="SSF53474">
    <property type="entry name" value="alpha/beta-Hydrolases"/>
    <property type="match status" value="1"/>
</dbReference>
<organism evidence="3">
    <name type="scientific">Salpingoeca rosetta (strain ATCC 50818 / BSB-021)</name>
    <dbReference type="NCBI Taxonomy" id="946362"/>
    <lineage>
        <taxon>Eukaryota</taxon>
        <taxon>Choanoflagellata</taxon>
        <taxon>Craspedida</taxon>
        <taxon>Salpingoecidae</taxon>
        <taxon>Salpingoeca</taxon>
    </lineage>
</organism>
<sequence length="195" mass="21733">MTTYIFVHGFQGSLESTFCRLPQSLATTVADARCEAVEYGDLTSSNIMTAVADLVNKVDASVQAGQRVVIVAHSFGGIVTGLALQQHTELMHQVDRIILYDSPIGGVNAVNLLQSSVSLHQLRDALADYAETQHLHIVNVQPPERSLHWLRPYHVPNSETVFFPSDQPATFVHAIDVHTQMFIEEHLEWHVQLLR</sequence>
<dbReference type="Pfam" id="PF06259">
    <property type="entry name" value="Abhydrolase_8"/>
    <property type="match status" value="1"/>
</dbReference>
<keyword evidence="3" id="KW-1185">Reference proteome</keyword>
<dbReference type="GeneID" id="16076872"/>
<dbReference type="RefSeq" id="XP_004996286.1">
    <property type="nucleotide sequence ID" value="XM_004996229.1"/>
</dbReference>
<protein>
    <recommendedName>
        <fullName evidence="1">DUF1023 domain-containing protein</fullName>
    </recommendedName>
</protein>
<evidence type="ECO:0000259" key="1">
    <source>
        <dbReference type="Pfam" id="PF06259"/>
    </source>
</evidence>
<dbReference type="Gene3D" id="3.40.50.1820">
    <property type="entry name" value="alpha/beta hydrolase"/>
    <property type="match status" value="1"/>
</dbReference>
<gene>
    <name evidence="2" type="ORF">PTSG_02783</name>
</gene>
<dbReference type="KEGG" id="sre:PTSG_02783"/>
<proteinExistence type="predicted"/>
<name>F2U3A9_SALR5</name>